<accession>A0A0C2WKM2</accession>
<dbReference type="InParanoid" id="A0A0C2WKM2"/>
<evidence type="ECO:0000313" key="2">
    <source>
        <dbReference type="EMBL" id="KIL57231.1"/>
    </source>
</evidence>
<feature type="region of interest" description="Disordered" evidence="1">
    <location>
        <begin position="36"/>
        <end position="82"/>
    </location>
</feature>
<dbReference type="Proteomes" id="UP000054549">
    <property type="component" value="Unassembled WGS sequence"/>
</dbReference>
<sequence>MIFVTQDSVLVVGGVRVQYRYDTLVISLQGGRLSSTIMGSSQSPKRDVSSSAVNAENCSLDQENSRLLPPSEASSISPSQEEATPALYSNVVLVGLYLLKTIVREKQTGYDRKACPFTNKLHNLV</sequence>
<evidence type="ECO:0000313" key="3">
    <source>
        <dbReference type="Proteomes" id="UP000054549"/>
    </source>
</evidence>
<feature type="compositionally biased region" description="Polar residues" evidence="1">
    <location>
        <begin position="36"/>
        <end position="62"/>
    </location>
</feature>
<feature type="compositionally biased region" description="Polar residues" evidence="1">
    <location>
        <begin position="72"/>
        <end position="82"/>
    </location>
</feature>
<organism evidence="2 3">
    <name type="scientific">Amanita muscaria (strain Koide BX008)</name>
    <dbReference type="NCBI Taxonomy" id="946122"/>
    <lineage>
        <taxon>Eukaryota</taxon>
        <taxon>Fungi</taxon>
        <taxon>Dikarya</taxon>
        <taxon>Basidiomycota</taxon>
        <taxon>Agaricomycotina</taxon>
        <taxon>Agaricomycetes</taxon>
        <taxon>Agaricomycetidae</taxon>
        <taxon>Agaricales</taxon>
        <taxon>Pluteineae</taxon>
        <taxon>Amanitaceae</taxon>
        <taxon>Amanita</taxon>
    </lineage>
</organism>
<keyword evidence="3" id="KW-1185">Reference proteome</keyword>
<evidence type="ECO:0000256" key="1">
    <source>
        <dbReference type="SAM" id="MobiDB-lite"/>
    </source>
</evidence>
<dbReference type="HOGENOM" id="CLU_2060904_0_0_1"/>
<name>A0A0C2WKM2_AMAMK</name>
<reference evidence="2 3" key="1">
    <citation type="submission" date="2014-04" db="EMBL/GenBank/DDBJ databases">
        <title>Evolutionary Origins and Diversification of the Mycorrhizal Mutualists.</title>
        <authorList>
            <consortium name="DOE Joint Genome Institute"/>
            <consortium name="Mycorrhizal Genomics Consortium"/>
            <person name="Kohler A."/>
            <person name="Kuo A."/>
            <person name="Nagy L.G."/>
            <person name="Floudas D."/>
            <person name="Copeland A."/>
            <person name="Barry K.W."/>
            <person name="Cichocki N."/>
            <person name="Veneault-Fourrey C."/>
            <person name="LaButti K."/>
            <person name="Lindquist E.A."/>
            <person name="Lipzen A."/>
            <person name="Lundell T."/>
            <person name="Morin E."/>
            <person name="Murat C."/>
            <person name="Riley R."/>
            <person name="Ohm R."/>
            <person name="Sun H."/>
            <person name="Tunlid A."/>
            <person name="Henrissat B."/>
            <person name="Grigoriev I.V."/>
            <person name="Hibbett D.S."/>
            <person name="Martin F."/>
        </authorList>
    </citation>
    <scope>NUCLEOTIDE SEQUENCE [LARGE SCALE GENOMIC DNA]</scope>
    <source>
        <strain evidence="2 3">Koide BX008</strain>
    </source>
</reference>
<dbReference type="AlphaFoldDB" id="A0A0C2WKM2"/>
<proteinExistence type="predicted"/>
<dbReference type="EMBL" id="KN818377">
    <property type="protein sequence ID" value="KIL57231.1"/>
    <property type="molecule type" value="Genomic_DNA"/>
</dbReference>
<gene>
    <name evidence="2" type="ORF">M378DRAFT_171963</name>
</gene>
<protein>
    <submittedName>
        <fullName evidence="2">Uncharacterized protein</fullName>
    </submittedName>
</protein>